<feature type="compositionally biased region" description="Low complexity" evidence="1">
    <location>
        <begin position="27"/>
        <end position="46"/>
    </location>
</feature>
<comment type="caution">
    <text evidence="2">The sequence shown here is derived from an EMBL/GenBank/DDBJ whole genome shotgun (WGS) entry which is preliminary data.</text>
</comment>
<proteinExistence type="predicted"/>
<feature type="region of interest" description="Disordered" evidence="1">
    <location>
        <begin position="16"/>
        <end position="46"/>
    </location>
</feature>
<dbReference type="EMBL" id="JADKIO010000011">
    <property type="protein sequence ID" value="MBK9797752.1"/>
    <property type="molecule type" value="Genomic_DNA"/>
</dbReference>
<name>A0A9D7SHG1_9BACT</name>
<organism evidence="2 3">
    <name type="scientific">Candidatus Geothrix skivensis</name>
    <dbReference type="NCBI Taxonomy" id="2954439"/>
    <lineage>
        <taxon>Bacteria</taxon>
        <taxon>Pseudomonadati</taxon>
        <taxon>Acidobacteriota</taxon>
        <taxon>Holophagae</taxon>
        <taxon>Holophagales</taxon>
        <taxon>Holophagaceae</taxon>
        <taxon>Geothrix</taxon>
    </lineage>
</organism>
<evidence type="ECO:0000313" key="2">
    <source>
        <dbReference type="EMBL" id="MBK9797752.1"/>
    </source>
</evidence>
<evidence type="ECO:0000256" key="1">
    <source>
        <dbReference type="SAM" id="MobiDB-lite"/>
    </source>
</evidence>
<dbReference type="AlphaFoldDB" id="A0A9D7SHG1"/>
<gene>
    <name evidence="2" type="ORF">IPP58_14930</name>
</gene>
<reference evidence="2" key="1">
    <citation type="submission" date="2020-10" db="EMBL/GenBank/DDBJ databases">
        <title>Connecting structure to function with the recovery of over 1000 high-quality activated sludge metagenome-assembled genomes encoding full-length rRNA genes using long-read sequencing.</title>
        <authorList>
            <person name="Singleton C.M."/>
            <person name="Petriglieri F."/>
            <person name="Kristensen J.M."/>
            <person name="Kirkegaard R.H."/>
            <person name="Michaelsen T.Y."/>
            <person name="Andersen M.H."/>
            <person name="Karst S.M."/>
            <person name="Dueholm M.S."/>
            <person name="Nielsen P.H."/>
            <person name="Albertsen M."/>
        </authorList>
    </citation>
    <scope>NUCLEOTIDE SEQUENCE</scope>
    <source>
        <strain evidence="2">Skiv_18-Q3-R9-52_MAXAC.067</strain>
    </source>
</reference>
<evidence type="ECO:0000313" key="3">
    <source>
        <dbReference type="Proteomes" id="UP000886657"/>
    </source>
</evidence>
<accession>A0A9D7SHG1</accession>
<sequence length="194" mass="20057">MKSLLLIATLGLAQEPPLQIPPPTPAAPAQAPEPTGPAKAAPAPATAAVAPAPAPATAASAPSPLAPLTFYSESFSFAWDRVIPLSITVDGLKVSSIFFNKRAVQSGFLGILKEAEFGTRAKVEVTNLGKRAKVPGFAVAVLDQDGRLIGVASGGTKVGTVKPGETETFDLNFSQVKERLASGDKFLLAIELRN</sequence>
<dbReference type="Proteomes" id="UP000886657">
    <property type="component" value="Unassembled WGS sequence"/>
</dbReference>
<protein>
    <submittedName>
        <fullName evidence="2">Uncharacterized protein</fullName>
    </submittedName>
</protein>